<evidence type="ECO:0000256" key="1">
    <source>
        <dbReference type="SAM" id="MobiDB-lite"/>
    </source>
</evidence>
<organism evidence="2 3">
    <name type="scientific">Mycolicibacterium neoaurum</name>
    <name type="common">Mycobacterium neoaurum</name>
    <dbReference type="NCBI Taxonomy" id="1795"/>
    <lineage>
        <taxon>Bacteria</taxon>
        <taxon>Bacillati</taxon>
        <taxon>Actinomycetota</taxon>
        <taxon>Actinomycetes</taxon>
        <taxon>Mycobacteriales</taxon>
        <taxon>Mycobacteriaceae</taxon>
        <taxon>Mycolicibacterium</taxon>
    </lineage>
</organism>
<feature type="region of interest" description="Disordered" evidence="1">
    <location>
        <begin position="309"/>
        <end position="454"/>
    </location>
</feature>
<evidence type="ECO:0000313" key="2">
    <source>
        <dbReference type="EMBL" id="CDQ43711.1"/>
    </source>
</evidence>
<reference evidence="2" key="1">
    <citation type="submission" date="2014-05" db="EMBL/GenBank/DDBJ databases">
        <authorList>
            <person name="Urmite Genomes"/>
        </authorList>
    </citation>
    <scope>NUCLEOTIDE SEQUENCE</scope>
    <source>
        <strain evidence="2">DSM 44074</strain>
    </source>
</reference>
<feature type="compositionally biased region" description="Polar residues" evidence="1">
    <location>
        <begin position="363"/>
        <end position="373"/>
    </location>
</feature>
<sequence length="454" mass="45918">MSATVQPRLKIGIAVAGASAIALAPIIQPMPDIAEPLARSVSTAAVALSATTNPIEQWLQIINTAVANGGALAQTYLANPAPILRQLILNGIGYGEQTFTALQSTVTALIDNLRFDNPSGLPMNLKNAWDQILAGDIANGLPAIYSAVAGYVLFSAFPLINLLEIPSTMAQNFANAVEAGVRGALGLVFGALAIPPAIVEATAVQFQSVLNAVQTGDWLGAINDAFGVPGAMVGAFFNGFGFNPGLLSPDGLIDMALKAMNSIAEALGAAPPAAAMAAPLVAKGSDLGPSALPADESNVTTVVLRTEGAASPENTEGSAAVEPGAEQPAIDGTTPAEPLAAEPEASEPDLTEPEITEPDLTVPDQTESLSAEPTDTEAESERESGYQDLRSPSAESTDGDLGTGNARSSRPTESTDSARPSSREDRSETSKSGSNSGPESSGGTSASGSSGAAA</sequence>
<reference evidence="2" key="2">
    <citation type="submission" date="2015-09" db="EMBL/GenBank/DDBJ databases">
        <title>Draft genome sequence of Mycobacterium neoaurum DSM 44074.</title>
        <authorList>
            <person name="Croce O."/>
            <person name="Robert C."/>
            <person name="Raoult D."/>
            <person name="Drancourt M."/>
        </authorList>
    </citation>
    <scope>NUCLEOTIDE SEQUENCE</scope>
    <source>
        <strain evidence="2">DSM 44074</strain>
    </source>
</reference>
<dbReference type="EMBL" id="LK021337">
    <property type="protein sequence ID" value="CDQ43711.1"/>
    <property type="molecule type" value="Genomic_DNA"/>
</dbReference>
<feature type="compositionally biased region" description="Polar residues" evidence="1">
    <location>
        <begin position="405"/>
        <end position="420"/>
    </location>
</feature>
<gene>
    <name evidence="2" type="ORF">BN1047_01582</name>
</gene>
<dbReference type="RefSeq" id="WP_030134080.1">
    <property type="nucleotide sequence ID" value="NZ_LK021337.1"/>
</dbReference>
<feature type="compositionally biased region" description="Low complexity" evidence="1">
    <location>
        <begin position="430"/>
        <end position="454"/>
    </location>
</feature>
<name>A0AAV2WIF1_MYCNE</name>
<dbReference type="AlphaFoldDB" id="A0AAV2WIF1"/>
<proteinExistence type="predicted"/>
<protein>
    <submittedName>
        <fullName evidence="2">PE-PGRS family protein</fullName>
    </submittedName>
</protein>
<feature type="compositionally biased region" description="Acidic residues" evidence="1">
    <location>
        <begin position="344"/>
        <end position="357"/>
    </location>
</feature>
<dbReference type="Proteomes" id="UP000028864">
    <property type="component" value="Unassembled WGS sequence"/>
</dbReference>
<accession>A0AAV2WIF1</accession>
<evidence type="ECO:0000313" key="3">
    <source>
        <dbReference type="Proteomes" id="UP000028864"/>
    </source>
</evidence>